<evidence type="ECO:0000313" key="2">
    <source>
        <dbReference type="Proteomes" id="UP000095472"/>
    </source>
</evidence>
<evidence type="ECO:0000313" key="1">
    <source>
        <dbReference type="EMBL" id="XPM62422.1"/>
    </source>
</evidence>
<accession>A0ACD5GP69</accession>
<dbReference type="EMBL" id="CP182909">
    <property type="protein sequence ID" value="XPM62422.1"/>
    <property type="molecule type" value="Genomic_DNA"/>
</dbReference>
<gene>
    <name evidence="1" type="ORF">BH720_022140</name>
</gene>
<protein>
    <submittedName>
        <fullName evidence="1">Uncharacterized protein</fullName>
    </submittedName>
</protein>
<sequence>MLTFKDGKLHELATIFMLAWPYGYPQIMSSYAFETDSQSTPSDSLGNTRRIYGRSGMTNCGREWICEHRHRAIANMVGFRNSTHPTPKSATGGVMRIIRLRLVWAIAVLW</sequence>
<organism evidence="1 2">
    <name type="scientific">Desertifilum tharense IPPAS B-1220</name>
    <dbReference type="NCBI Taxonomy" id="1781255"/>
    <lineage>
        <taxon>Bacteria</taxon>
        <taxon>Bacillati</taxon>
        <taxon>Cyanobacteriota</taxon>
        <taxon>Cyanophyceae</taxon>
        <taxon>Desertifilales</taxon>
        <taxon>Desertifilaceae</taxon>
        <taxon>Desertifilum</taxon>
    </lineage>
</organism>
<proteinExistence type="predicted"/>
<name>A0ACD5GP69_9CYAN</name>
<dbReference type="Proteomes" id="UP000095472">
    <property type="component" value="Chromosome"/>
</dbReference>
<keyword evidence="2" id="KW-1185">Reference proteome</keyword>
<reference evidence="1 2" key="1">
    <citation type="journal article" date="2016" name="Genome Announc.">
        <title>Draft Genome Sequence of the Thermotolerant Cyanobacterium Desertifilum sp. IPPAS B-1220.</title>
        <authorList>
            <person name="Mironov K.S."/>
            <person name="Sinetova M.A."/>
            <person name="Bolatkhan K."/>
            <person name="Zayadan B.K."/>
            <person name="Ustinova V.V."/>
            <person name="Kupriyanova E.V."/>
            <person name="Skrypnik A.N."/>
            <person name="Gogoleva N.E."/>
            <person name="Gogolev Y.V."/>
            <person name="Los D.A."/>
        </authorList>
    </citation>
    <scope>NUCLEOTIDE SEQUENCE [LARGE SCALE GENOMIC DNA]</scope>
    <source>
        <strain evidence="1 2">IPPAS B-1220</strain>
    </source>
</reference>